<feature type="transmembrane region" description="Helical" evidence="1">
    <location>
        <begin position="277"/>
        <end position="299"/>
    </location>
</feature>
<keyword evidence="3" id="KW-1185">Reference proteome</keyword>
<dbReference type="EMBL" id="MQUB01000001">
    <property type="protein sequence ID" value="PQB04213.1"/>
    <property type="molecule type" value="Genomic_DNA"/>
</dbReference>
<dbReference type="AlphaFoldDB" id="A0A2S7KNR8"/>
<evidence type="ECO:0000256" key="1">
    <source>
        <dbReference type="SAM" id="Phobius"/>
    </source>
</evidence>
<feature type="transmembrane region" description="Helical" evidence="1">
    <location>
        <begin position="311"/>
        <end position="331"/>
    </location>
</feature>
<keyword evidence="1" id="KW-1133">Transmembrane helix</keyword>
<dbReference type="OrthoDB" id="1414398at2"/>
<dbReference type="RefSeq" id="WP_104812140.1">
    <property type="nucleotide sequence ID" value="NZ_MQUB01000001.1"/>
</dbReference>
<gene>
    <name evidence="2" type="ORF">BST85_04320</name>
</gene>
<name>A0A2S7KNR8_9FLAO</name>
<keyword evidence="1" id="KW-0812">Transmembrane</keyword>
<reference evidence="2 3" key="1">
    <citation type="submission" date="2016-11" db="EMBL/GenBank/DDBJ databases">
        <title>Trade-off between light-utilization and light-protection in marine flavobacteria.</title>
        <authorList>
            <person name="Kumagai Y."/>
        </authorList>
    </citation>
    <scope>NUCLEOTIDE SEQUENCE [LARGE SCALE GENOMIC DNA]</scope>
    <source>
        <strain evidence="2 3">NBRC 107741</strain>
    </source>
</reference>
<accession>A0A2S7KNR8</accession>
<keyword evidence="1" id="KW-0472">Membrane</keyword>
<protein>
    <submittedName>
        <fullName evidence="2">Uncharacterized protein</fullName>
    </submittedName>
</protein>
<feature type="transmembrane region" description="Helical" evidence="1">
    <location>
        <begin position="44"/>
        <end position="68"/>
    </location>
</feature>
<sequence>MRKTPLISHSYALIPLGISGIVTIAIFFLLWYNSGTNTEYVERLQLASGPFMAISGGLCLLIVLYLLFTIGRLRQNQDTNSDLLTLLTQKMHHFRSIVELLMNSKMWMPGLKEYIDDEFEGLTFFEVKEFYKGKSKLAIEFLQENSPYQDTENLYLELKSLLMTDLRERRVKEQISHPSIYPNEMVQKWLEHKCGSGLWYYFGYKYASYKEALNYEAVYERHQEKIMTLAYSIDGEAFEDSSFNEVFLSKLGEYMTNEVIPRLFQLQSKIRQSLPAFVNYLYGLFLALVLFGLSLPLAYRLFQLPEITLMVSFAFVSGIFFFITFSLYPFLKNQFSPPVQG</sequence>
<evidence type="ECO:0000313" key="2">
    <source>
        <dbReference type="EMBL" id="PQB04213.1"/>
    </source>
</evidence>
<feature type="transmembrane region" description="Helical" evidence="1">
    <location>
        <begin position="12"/>
        <end position="32"/>
    </location>
</feature>
<comment type="caution">
    <text evidence="2">The sequence shown here is derived from an EMBL/GenBank/DDBJ whole genome shotgun (WGS) entry which is preliminary data.</text>
</comment>
<dbReference type="Proteomes" id="UP000239800">
    <property type="component" value="Unassembled WGS sequence"/>
</dbReference>
<evidence type="ECO:0000313" key="3">
    <source>
        <dbReference type="Proteomes" id="UP000239800"/>
    </source>
</evidence>
<proteinExistence type="predicted"/>
<organism evidence="2 3">
    <name type="scientific">Aureitalea marina</name>
    <dbReference type="NCBI Taxonomy" id="930804"/>
    <lineage>
        <taxon>Bacteria</taxon>
        <taxon>Pseudomonadati</taxon>
        <taxon>Bacteroidota</taxon>
        <taxon>Flavobacteriia</taxon>
        <taxon>Flavobacteriales</taxon>
        <taxon>Flavobacteriaceae</taxon>
        <taxon>Aureitalea</taxon>
    </lineage>
</organism>